<sequence>MKNIIRYITCGLSAFLMTACGDMYEIHEKYLEMGEETYLGAVQDLSAYSGFNRVKLEWYLNADPRISSCVITWEGNENPVVVPVPENRVIKDPMSTIIDLPEGKYIFNMITRSDTGKESLVRTIAGEVYGSTYQTGLSAQGINSISADLNGVTINWVPVEGCTGTTLTYTNDEGKEKVVKVGEGETITVIPDAVLKTSFKLVSTFKPADDAFDDIPTLEKIMVFPAYYVLSEKVWSGIHEQYFDVENTGWTVEASTEELTGELSSNSGPADRIIDGDIKTFWHSQWDGEGANPPLPHELIIDMQNSQDIMSIELYRRNIPSFNSDLKTAVFSISDNKTNWAEVGQLDFPNAPDPNVQTLLLPQAVSGRYFRIMVTASNNKTNASIGEVKFTMGKK</sequence>
<dbReference type="InterPro" id="IPR008979">
    <property type="entry name" value="Galactose-bd-like_sf"/>
</dbReference>
<protein>
    <submittedName>
        <fullName evidence="2">Chitobiase</fullName>
    </submittedName>
</protein>
<dbReference type="Proteomes" id="UP000501780">
    <property type="component" value="Chromosome"/>
</dbReference>
<dbReference type="KEGG" id="bfc:BacF7301_02595"/>
<dbReference type="Pfam" id="PF16389">
    <property type="entry name" value="DUF4998"/>
    <property type="match status" value="1"/>
</dbReference>
<dbReference type="RefSeq" id="WP_167959923.1">
    <property type="nucleotide sequence ID" value="NZ_CP050831.1"/>
</dbReference>
<evidence type="ECO:0000313" key="2">
    <source>
        <dbReference type="EMBL" id="QIU93103.1"/>
    </source>
</evidence>
<dbReference type="Gene3D" id="2.60.120.260">
    <property type="entry name" value="Galactose-binding domain-like"/>
    <property type="match status" value="1"/>
</dbReference>
<gene>
    <name evidence="2" type="ORF">BacF7301_02595</name>
</gene>
<dbReference type="PROSITE" id="PS50022">
    <property type="entry name" value="FA58C_3"/>
    <property type="match status" value="1"/>
</dbReference>
<dbReference type="AlphaFoldDB" id="A0A6H0KIV6"/>
<accession>A0A6H0KIV6</accession>
<dbReference type="EMBL" id="CP050831">
    <property type="protein sequence ID" value="QIU93103.1"/>
    <property type="molecule type" value="Genomic_DNA"/>
</dbReference>
<feature type="domain" description="F5/8 type C" evidence="1">
    <location>
        <begin position="231"/>
        <end position="393"/>
    </location>
</feature>
<name>A0A6H0KIV6_9BACE</name>
<organism evidence="2 3">
    <name type="scientific">Bacteroides faecium</name>
    <dbReference type="NCBI Taxonomy" id="2715212"/>
    <lineage>
        <taxon>Bacteria</taxon>
        <taxon>Pseudomonadati</taxon>
        <taxon>Bacteroidota</taxon>
        <taxon>Bacteroidia</taxon>
        <taxon>Bacteroidales</taxon>
        <taxon>Bacteroidaceae</taxon>
        <taxon>Bacteroides</taxon>
    </lineage>
</organism>
<reference evidence="2 3" key="1">
    <citation type="submission" date="2020-03" db="EMBL/GenBank/DDBJ databases">
        <title>Genomic analysis of Bacteroides faecium CBA7301.</title>
        <authorList>
            <person name="Kim J."/>
            <person name="Roh S.W."/>
        </authorList>
    </citation>
    <scope>NUCLEOTIDE SEQUENCE [LARGE SCALE GENOMIC DNA]</scope>
    <source>
        <strain evidence="2 3">CBA7301</strain>
    </source>
</reference>
<evidence type="ECO:0000313" key="3">
    <source>
        <dbReference type="Proteomes" id="UP000501780"/>
    </source>
</evidence>
<dbReference type="PROSITE" id="PS51257">
    <property type="entry name" value="PROKAR_LIPOPROTEIN"/>
    <property type="match status" value="1"/>
</dbReference>
<evidence type="ECO:0000259" key="1">
    <source>
        <dbReference type="PROSITE" id="PS50022"/>
    </source>
</evidence>
<dbReference type="InterPro" id="IPR000421">
    <property type="entry name" value="FA58C"/>
</dbReference>
<dbReference type="Pfam" id="PF00754">
    <property type="entry name" value="F5_F8_type_C"/>
    <property type="match status" value="1"/>
</dbReference>
<dbReference type="SUPFAM" id="SSF49785">
    <property type="entry name" value="Galactose-binding domain-like"/>
    <property type="match status" value="1"/>
</dbReference>
<proteinExistence type="predicted"/>
<keyword evidence="3" id="KW-1185">Reference proteome</keyword>